<dbReference type="AlphaFoldDB" id="A0A926NM78"/>
<comment type="caution">
    <text evidence="1">The sequence shown here is derived from an EMBL/GenBank/DDBJ whole genome shotgun (WGS) entry which is preliminary data.</text>
</comment>
<reference evidence="1" key="1">
    <citation type="submission" date="2020-09" db="EMBL/GenBank/DDBJ databases">
        <title>Novel species of Mucilaginibacter isolated from a glacier on the Tibetan Plateau.</title>
        <authorList>
            <person name="Liu Q."/>
            <person name="Xin Y.-H."/>
        </authorList>
    </citation>
    <scope>NUCLEOTIDE SEQUENCE</scope>
    <source>
        <strain evidence="1">ZB1P21</strain>
    </source>
</reference>
<dbReference type="SUPFAM" id="SSF142906">
    <property type="entry name" value="YjbR-like"/>
    <property type="match status" value="1"/>
</dbReference>
<gene>
    <name evidence="1" type="ORF">IDJ76_01630</name>
</gene>
<dbReference type="GO" id="GO:0003677">
    <property type="term" value="F:DNA binding"/>
    <property type="evidence" value="ECO:0007669"/>
    <property type="project" value="UniProtKB-KW"/>
</dbReference>
<dbReference type="InterPro" id="IPR038056">
    <property type="entry name" value="YjbR-like_sf"/>
</dbReference>
<proteinExistence type="predicted"/>
<protein>
    <submittedName>
        <fullName evidence="1">MmcQ/YjbR family DNA-binding protein</fullName>
    </submittedName>
</protein>
<evidence type="ECO:0000313" key="2">
    <source>
        <dbReference type="Proteomes" id="UP000619078"/>
    </source>
</evidence>
<accession>A0A926NM78</accession>
<evidence type="ECO:0000313" key="1">
    <source>
        <dbReference type="EMBL" id="MBD1391788.1"/>
    </source>
</evidence>
<keyword evidence="2" id="KW-1185">Reference proteome</keyword>
<organism evidence="1 2">
    <name type="scientific">Mucilaginibacter glaciei</name>
    <dbReference type="NCBI Taxonomy" id="2772109"/>
    <lineage>
        <taxon>Bacteria</taxon>
        <taxon>Pseudomonadati</taxon>
        <taxon>Bacteroidota</taxon>
        <taxon>Sphingobacteriia</taxon>
        <taxon>Sphingobacteriales</taxon>
        <taxon>Sphingobacteriaceae</taxon>
        <taxon>Mucilaginibacter</taxon>
    </lineage>
</organism>
<dbReference type="Pfam" id="PF04237">
    <property type="entry name" value="YjbR"/>
    <property type="match status" value="1"/>
</dbReference>
<dbReference type="Proteomes" id="UP000619078">
    <property type="component" value="Unassembled WGS sequence"/>
</dbReference>
<keyword evidence="1" id="KW-0238">DNA-binding</keyword>
<dbReference type="Gene3D" id="3.90.1150.30">
    <property type="match status" value="1"/>
</dbReference>
<sequence length="113" mass="12751">MFDILRQIALSLPEVTEEPHFHKTSFRVAKKIFATIVPNEGHATVKLSPAEQDVFCTFDANVVYPVPNKWGQQGWTHVNLVTIEEKMLVAVLKSAYKEVAPKKLGDLIKFDEA</sequence>
<dbReference type="EMBL" id="JACWMX010000001">
    <property type="protein sequence ID" value="MBD1391788.1"/>
    <property type="molecule type" value="Genomic_DNA"/>
</dbReference>
<dbReference type="RefSeq" id="WP_191160055.1">
    <property type="nucleotide sequence ID" value="NZ_JACWMX010000001.1"/>
</dbReference>
<name>A0A926NM78_9SPHI</name>
<dbReference type="InterPro" id="IPR058532">
    <property type="entry name" value="YjbR/MT2646/Rv2570-like"/>
</dbReference>